<dbReference type="GO" id="GO:0009102">
    <property type="term" value="P:biotin biosynthetic process"/>
    <property type="evidence" value="ECO:0007669"/>
    <property type="project" value="TreeGrafter"/>
</dbReference>
<evidence type="ECO:0000256" key="2">
    <source>
        <dbReference type="ARBA" id="ARBA00022679"/>
    </source>
</evidence>
<dbReference type="InterPro" id="IPR015421">
    <property type="entry name" value="PyrdxlP-dep_Trfase_major"/>
</dbReference>
<dbReference type="CDD" id="cd06454">
    <property type="entry name" value="KBL_like"/>
    <property type="match status" value="1"/>
</dbReference>
<organism evidence="5 6">
    <name type="scientific">Ancylomarina salipaludis</name>
    <dbReference type="NCBI Taxonomy" id="2501299"/>
    <lineage>
        <taxon>Bacteria</taxon>
        <taxon>Pseudomonadati</taxon>
        <taxon>Bacteroidota</taxon>
        <taxon>Bacteroidia</taxon>
        <taxon>Marinilabiliales</taxon>
        <taxon>Marinifilaceae</taxon>
        <taxon>Ancylomarina</taxon>
    </lineage>
</organism>
<reference evidence="5 6" key="1">
    <citation type="submission" date="2019-01" db="EMBL/GenBank/DDBJ databases">
        <title>Ancylomarina salipaludis sp. nov., isolated from a salt marsh.</title>
        <authorList>
            <person name="Yoon J.-H."/>
        </authorList>
    </citation>
    <scope>NUCLEOTIDE SEQUENCE [LARGE SCALE GENOMIC DNA]</scope>
    <source>
        <strain evidence="5 6">SHSM-M15</strain>
    </source>
</reference>
<dbReference type="Proteomes" id="UP000289703">
    <property type="component" value="Unassembled WGS sequence"/>
</dbReference>
<keyword evidence="3" id="KW-0663">Pyridoxal phosphate</keyword>
<proteinExistence type="predicted"/>
<evidence type="ECO:0000256" key="1">
    <source>
        <dbReference type="ARBA" id="ARBA00001933"/>
    </source>
</evidence>
<dbReference type="RefSeq" id="WP_129253695.1">
    <property type="nucleotide sequence ID" value="NZ_SAXA01000004.1"/>
</dbReference>
<comment type="cofactor">
    <cofactor evidence="1">
        <name>pyridoxal 5'-phosphate</name>
        <dbReference type="ChEBI" id="CHEBI:597326"/>
    </cofactor>
</comment>
<evidence type="ECO:0000313" key="6">
    <source>
        <dbReference type="Proteomes" id="UP000289703"/>
    </source>
</evidence>
<evidence type="ECO:0000313" key="5">
    <source>
        <dbReference type="EMBL" id="RXQ95802.1"/>
    </source>
</evidence>
<dbReference type="AlphaFoldDB" id="A0A4Q1JMN6"/>
<keyword evidence="6" id="KW-1185">Reference proteome</keyword>
<dbReference type="Pfam" id="PF00155">
    <property type="entry name" value="Aminotran_1_2"/>
    <property type="match status" value="1"/>
</dbReference>
<dbReference type="Gene3D" id="3.90.1150.10">
    <property type="entry name" value="Aspartate Aminotransferase, domain 1"/>
    <property type="match status" value="1"/>
</dbReference>
<dbReference type="EMBL" id="SAXA01000004">
    <property type="protein sequence ID" value="RXQ95802.1"/>
    <property type="molecule type" value="Genomic_DNA"/>
</dbReference>
<feature type="domain" description="Aminotransferase class I/classII large" evidence="4">
    <location>
        <begin position="33"/>
        <end position="362"/>
    </location>
</feature>
<evidence type="ECO:0000259" key="4">
    <source>
        <dbReference type="Pfam" id="PF00155"/>
    </source>
</evidence>
<gene>
    <name evidence="5" type="ORF">EO244_05700</name>
</gene>
<dbReference type="GO" id="GO:0008710">
    <property type="term" value="F:8-amino-7-oxononanoate synthase activity"/>
    <property type="evidence" value="ECO:0007669"/>
    <property type="project" value="TreeGrafter"/>
</dbReference>
<dbReference type="InterPro" id="IPR015424">
    <property type="entry name" value="PyrdxlP-dep_Trfase"/>
</dbReference>
<dbReference type="PANTHER" id="PTHR13693">
    <property type="entry name" value="CLASS II AMINOTRANSFERASE/8-AMINO-7-OXONONANOATE SYNTHASE"/>
    <property type="match status" value="1"/>
</dbReference>
<dbReference type="SUPFAM" id="SSF53383">
    <property type="entry name" value="PLP-dependent transferases"/>
    <property type="match status" value="1"/>
</dbReference>
<dbReference type="InterPro" id="IPR004839">
    <property type="entry name" value="Aminotransferase_I/II_large"/>
</dbReference>
<keyword evidence="2" id="KW-0808">Transferase</keyword>
<dbReference type="InterPro" id="IPR015422">
    <property type="entry name" value="PyrdxlP-dep_Trfase_small"/>
</dbReference>
<dbReference type="PANTHER" id="PTHR13693:SF100">
    <property type="entry name" value="8-AMINO-7-OXONONANOATE SYNTHASE"/>
    <property type="match status" value="1"/>
</dbReference>
<protein>
    <submittedName>
        <fullName evidence="5">8-amino-7-oxononanoate synthase</fullName>
    </submittedName>
</protein>
<accession>A0A4Q1JMN6</accession>
<dbReference type="OrthoDB" id="9807157at2"/>
<comment type="caution">
    <text evidence="5">The sequence shown here is derived from an EMBL/GenBank/DDBJ whole genome shotgun (WGS) entry which is preliminary data.</text>
</comment>
<name>A0A4Q1JMN6_9BACT</name>
<sequence>MSDILKSYQDELEKLNQTGNLRYLKQIDESQFKLNLSSNDYMGIAKLGLSLPAETGMGSGSSRLLTGNFQAYQALEDELEKQFGAPALFFNSGYHANIGILPALAQKGDLILSDKLNHASIIDGIKLSDADYHRYKHLDTQHLTRLLKKYRSNYKRVFIVSESIFSMDGDVADLHELIRIKNKHKCFLYVDEAHALGTRGEKGLGIAEEQNCLSQIDLLVGTFGKAMNSVGAYLICNAIIKEYLINKMRSLIFTTALPPISIAWNLQILKQSLGMQKERLHLQELSNQFRTALQELGIQTGGDSNIIPIMIGDSEKCKQLAEQLQDLGYLVFPIRPPSVPPNTARLRLSLSADMQWEDLKELPVMIKNLQSKYNS</sequence>
<dbReference type="Gene3D" id="3.40.640.10">
    <property type="entry name" value="Type I PLP-dependent aspartate aminotransferase-like (Major domain)"/>
    <property type="match status" value="1"/>
</dbReference>
<dbReference type="GO" id="GO:0030170">
    <property type="term" value="F:pyridoxal phosphate binding"/>
    <property type="evidence" value="ECO:0007669"/>
    <property type="project" value="InterPro"/>
</dbReference>
<evidence type="ECO:0000256" key="3">
    <source>
        <dbReference type="ARBA" id="ARBA00022898"/>
    </source>
</evidence>
<dbReference type="InterPro" id="IPR050087">
    <property type="entry name" value="AON_synthase_class-II"/>
</dbReference>